<proteinExistence type="predicted"/>
<gene>
    <name evidence="2" type="ORF">BDQ12DRAFT_353552</name>
</gene>
<sequence length="84" mass="9322">MEVEMTTYVFRVEEGISVGKGWWGCCSPPHTLTTHLHSHSPSLMSSSSTITSAVCLDLSTAYHSLLFIRVPTFVFVAFRAICVR</sequence>
<evidence type="ECO:0000313" key="2">
    <source>
        <dbReference type="EMBL" id="TFK42111.1"/>
    </source>
</evidence>
<keyword evidence="1" id="KW-0472">Membrane</keyword>
<organism evidence="2 3">
    <name type="scientific">Crucibulum laeve</name>
    <dbReference type="NCBI Taxonomy" id="68775"/>
    <lineage>
        <taxon>Eukaryota</taxon>
        <taxon>Fungi</taxon>
        <taxon>Dikarya</taxon>
        <taxon>Basidiomycota</taxon>
        <taxon>Agaricomycotina</taxon>
        <taxon>Agaricomycetes</taxon>
        <taxon>Agaricomycetidae</taxon>
        <taxon>Agaricales</taxon>
        <taxon>Agaricineae</taxon>
        <taxon>Nidulariaceae</taxon>
        <taxon>Crucibulum</taxon>
    </lineage>
</organism>
<dbReference type="AlphaFoldDB" id="A0A5C3MLS0"/>
<dbReference type="Proteomes" id="UP000308652">
    <property type="component" value="Unassembled WGS sequence"/>
</dbReference>
<name>A0A5C3MLS0_9AGAR</name>
<evidence type="ECO:0000313" key="3">
    <source>
        <dbReference type="Proteomes" id="UP000308652"/>
    </source>
</evidence>
<reference evidence="2 3" key="1">
    <citation type="journal article" date="2019" name="Nat. Ecol. Evol.">
        <title>Megaphylogeny resolves global patterns of mushroom evolution.</title>
        <authorList>
            <person name="Varga T."/>
            <person name="Krizsan K."/>
            <person name="Foldi C."/>
            <person name="Dima B."/>
            <person name="Sanchez-Garcia M."/>
            <person name="Sanchez-Ramirez S."/>
            <person name="Szollosi G.J."/>
            <person name="Szarkandi J.G."/>
            <person name="Papp V."/>
            <person name="Albert L."/>
            <person name="Andreopoulos W."/>
            <person name="Angelini C."/>
            <person name="Antonin V."/>
            <person name="Barry K.W."/>
            <person name="Bougher N.L."/>
            <person name="Buchanan P."/>
            <person name="Buyck B."/>
            <person name="Bense V."/>
            <person name="Catcheside P."/>
            <person name="Chovatia M."/>
            <person name="Cooper J."/>
            <person name="Damon W."/>
            <person name="Desjardin D."/>
            <person name="Finy P."/>
            <person name="Geml J."/>
            <person name="Haridas S."/>
            <person name="Hughes K."/>
            <person name="Justo A."/>
            <person name="Karasinski D."/>
            <person name="Kautmanova I."/>
            <person name="Kiss B."/>
            <person name="Kocsube S."/>
            <person name="Kotiranta H."/>
            <person name="LaButti K.M."/>
            <person name="Lechner B.E."/>
            <person name="Liimatainen K."/>
            <person name="Lipzen A."/>
            <person name="Lukacs Z."/>
            <person name="Mihaltcheva S."/>
            <person name="Morgado L.N."/>
            <person name="Niskanen T."/>
            <person name="Noordeloos M.E."/>
            <person name="Ohm R.A."/>
            <person name="Ortiz-Santana B."/>
            <person name="Ovrebo C."/>
            <person name="Racz N."/>
            <person name="Riley R."/>
            <person name="Savchenko A."/>
            <person name="Shiryaev A."/>
            <person name="Soop K."/>
            <person name="Spirin V."/>
            <person name="Szebenyi C."/>
            <person name="Tomsovsky M."/>
            <person name="Tulloss R.E."/>
            <person name="Uehling J."/>
            <person name="Grigoriev I.V."/>
            <person name="Vagvolgyi C."/>
            <person name="Papp T."/>
            <person name="Martin F.M."/>
            <person name="Miettinen O."/>
            <person name="Hibbett D.S."/>
            <person name="Nagy L.G."/>
        </authorList>
    </citation>
    <scope>NUCLEOTIDE SEQUENCE [LARGE SCALE GENOMIC DNA]</scope>
    <source>
        <strain evidence="2 3">CBS 166.37</strain>
    </source>
</reference>
<keyword evidence="3" id="KW-1185">Reference proteome</keyword>
<evidence type="ECO:0000256" key="1">
    <source>
        <dbReference type="SAM" id="Phobius"/>
    </source>
</evidence>
<protein>
    <submittedName>
        <fullName evidence="2">Uncharacterized protein</fullName>
    </submittedName>
</protein>
<feature type="transmembrane region" description="Helical" evidence="1">
    <location>
        <begin position="61"/>
        <end position="82"/>
    </location>
</feature>
<keyword evidence="1" id="KW-0812">Transmembrane</keyword>
<accession>A0A5C3MLS0</accession>
<dbReference type="EMBL" id="ML213593">
    <property type="protein sequence ID" value="TFK42111.1"/>
    <property type="molecule type" value="Genomic_DNA"/>
</dbReference>
<keyword evidence="1" id="KW-1133">Transmembrane helix</keyword>